<dbReference type="PANTHER" id="PTHR43129">
    <property type="entry name" value="FOSMIDOMYCIN RESISTANCE PROTEIN"/>
    <property type="match status" value="1"/>
</dbReference>
<dbReference type="PROSITE" id="PS00216">
    <property type="entry name" value="SUGAR_TRANSPORT_1"/>
    <property type="match status" value="1"/>
</dbReference>
<feature type="transmembrane region" description="Helical" evidence="5">
    <location>
        <begin position="328"/>
        <end position="351"/>
    </location>
</feature>
<proteinExistence type="predicted"/>
<evidence type="ECO:0000256" key="1">
    <source>
        <dbReference type="ARBA" id="ARBA00004141"/>
    </source>
</evidence>
<evidence type="ECO:0000313" key="8">
    <source>
        <dbReference type="Proteomes" id="UP000001916"/>
    </source>
</evidence>
<accession>D7BDE4</accession>
<comment type="subcellular location">
    <subcellularLocation>
        <location evidence="1">Membrane</location>
        <topology evidence="1">Multi-pass membrane protein</topology>
    </subcellularLocation>
</comment>
<evidence type="ECO:0000256" key="4">
    <source>
        <dbReference type="ARBA" id="ARBA00023136"/>
    </source>
</evidence>
<feature type="domain" description="Major facilitator superfamily (MFS) profile" evidence="6">
    <location>
        <begin position="9"/>
        <end position="382"/>
    </location>
</feature>
<feature type="transmembrane region" description="Helical" evidence="5">
    <location>
        <begin position="272"/>
        <end position="289"/>
    </location>
</feature>
<dbReference type="GO" id="GO:0005886">
    <property type="term" value="C:plasma membrane"/>
    <property type="evidence" value="ECO:0007669"/>
    <property type="project" value="TreeGrafter"/>
</dbReference>
<name>D7BDE4_ALLS1</name>
<dbReference type="InterPro" id="IPR005829">
    <property type="entry name" value="Sugar_transporter_CS"/>
</dbReference>
<dbReference type="RefSeq" id="WP_013159296.1">
    <property type="nucleotide sequence ID" value="NC_014212.1"/>
</dbReference>
<feature type="transmembrane region" description="Helical" evidence="5">
    <location>
        <begin position="202"/>
        <end position="232"/>
    </location>
</feature>
<dbReference type="AlphaFoldDB" id="D7BDE4"/>
<feature type="transmembrane region" description="Helical" evidence="5">
    <location>
        <begin position="161"/>
        <end position="181"/>
    </location>
</feature>
<dbReference type="Proteomes" id="UP000001916">
    <property type="component" value="Chromosome"/>
</dbReference>
<feature type="transmembrane region" description="Helical" evidence="5">
    <location>
        <begin position="74"/>
        <end position="92"/>
    </location>
</feature>
<organism evidence="7 8">
    <name type="scientific">Allomeiothermus silvanus (strain ATCC 700542 / DSM 9946 / NBRC 106475 / NCIMB 13440 / VI-R2)</name>
    <name type="common">Thermus silvanus</name>
    <dbReference type="NCBI Taxonomy" id="526227"/>
    <lineage>
        <taxon>Bacteria</taxon>
        <taxon>Thermotogati</taxon>
        <taxon>Deinococcota</taxon>
        <taxon>Deinococci</taxon>
        <taxon>Thermales</taxon>
        <taxon>Thermaceae</taxon>
        <taxon>Allomeiothermus</taxon>
    </lineage>
</organism>
<feature type="transmembrane region" description="Helical" evidence="5">
    <location>
        <begin position="135"/>
        <end position="155"/>
    </location>
</feature>
<dbReference type="PANTHER" id="PTHR43129:SF1">
    <property type="entry name" value="FOSMIDOMYCIN RESISTANCE PROTEIN"/>
    <property type="match status" value="1"/>
</dbReference>
<evidence type="ECO:0000256" key="3">
    <source>
        <dbReference type="ARBA" id="ARBA00022989"/>
    </source>
</evidence>
<dbReference type="eggNOG" id="COG2814">
    <property type="taxonomic scope" value="Bacteria"/>
</dbReference>
<keyword evidence="8" id="KW-1185">Reference proteome</keyword>
<feature type="transmembrane region" description="Helical" evidence="5">
    <location>
        <begin position="295"/>
        <end position="316"/>
    </location>
</feature>
<dbReference type="EMBL" id="CP002042">
    <property type="protein sequence ID" value="ADH64764.1"/>
    <property type="molecule type" value="Genomic_DNA"/>
</dbReference>
<evidence type="ECO:0000313" key="7">
    <source>
        <dbReference type="EMBL" id="ADH64764.1"/>
    </source>
</evidence>
<dbReference type="Gene3D" id="1.20.1250.20">
    <property type="entry name" value="MFS general substrate transporter like domains"/>
    <property type="match status" value="2"/>
</dbReference>
<gene>
    <name evidence="7" type="ordered locus">Mesil_2924</name>
</gene>
<dbReference type="STRING" id="526227.Mesil_2924"/>
<dbReference type="InterPro" id="IPR011701">
    <property type="entry name" value="MFS"/>
</dbReference>
<reference evidence="7 8" key="1">
    <citation type="journal article" date="2010" name="Stand. Genomic Sci.">
        <title>Complete genome sequence of Meiothermus silvanus type strain (VI-R2).</title>
        <authorList>
            <person name="Sikorski J."/>
            <person name="Tindall B.J."/>
            <person name="Lowry S."/>
            <person name="Lucas S."/>
            <person name="Nolan M."/>
            <person name="Copeland A."/>
            <person name="Glavina Del Rio T."/>
            <person name="Tice H."/>
            <person name="Cheng J.F."/>
            <person name="Han C."/>
            <person name="Pitluck S."/>
            <person name="Liolios K."/>
            <person name="Ivanova N."/>
            <person name="Mavromatis K."/>
            <person name="Mikhailova N."/>
            <person name="Pati A."/>
            <person name="Goodwin L."/>
            <person name="Chen A."/>
            <person name="Palaniappan K."/>
            <person name="Land M."/>
            <person name="Hauser L."/>
            <person name="Chang Y.J."/>
            <person name="Jeffries C.D."/>
            <person name="Rohde M."/>
            <person name="Goker M."/>
            <person name="Woyke T."/>
            <person name="Bristow J."/>
            <person name="Eisen J.A."/>
            <person name="Markowitz V."/>
            <person name="Hugenholtz P."/>
            <person name="Kyrpides N.C."/>
            <person name="Klenk H.P."/>
            <person name="Lapidus A."/>
        </authorList>
    </citation>
    <scope>NUCLEOTIDE SEQUENCE [LARGE SCALE GENOMIC DNA]</scope>
    <source>
        <strain evidence="8">ATCC 700542 / DSM 9946 / VI-R2</strain>
    </source>
</reference>
<dbReference type="GO" id="GO:0022857">
    <property type="term" value="F:transmembrane transporter activity"/>
    <property type="evidence" value="ECO:0007669"/>
    <property type="project" value="InterPro"/>
</dbReference>
<protein>
    <submittedName>
        <fullName evidence="7">Major facilitator superfamily MFS_1</fullName>
    </submittedName>
</protein>
<dbReference type="InterPro" id="IPR020846">
    <property type="entry name" value="MFS_dom"/>
</dbReference>
<evidence type="ECO:0000259" key="6">
    <source>
        <dbReference type="PROSITE" id="PS50850"/>
    </source>
</evidence>
<dbReference type="Pfam" id="PF07690">
    <property type="entry name" value="MFS_1"/>
    <property type="match status" value="1"/>
</dbReference>
<dbReference type="OrthoDB" id="9770492at2"/>
<keyword evidence="4 5" id="KW-0472">Membrane</keyword>
<keyword evidence="3 5" id="KW-1133">Transmembrane helix</keyword>
<dbReference type="HOGENOM" id="CLU_040537_0_0_0"/>
<dbReference type="CDD" id="cd17478">
    <property type="entry name" value="MFS_FsR"/>
    <property type="match status" value="1"/>
</dbReference>
<feature type="transmembrane region" description="Helical" evidence="5">
    <location>
        <begin position="357"/>
        <end position="378"/>
    </location>
</feature>
<dbReference type="PROSITE" id="PS50850">
    <property type="entry name" value="MFS"/>
    <property type="match status" value="1"/>
</dbReference>
<evidence type="ECO:0000256" key="2">
    <source>
        <dbReference type="ARBA" id="ARBA00022692"/>
    </source>
</evidence>
<evidence type="ECO:0000256" key="5">
    <source>
        <dbReference type="SAM" id="Phobius"/>
    </source>
</evidence>
<dbReference type="InterPro" id="IPR036259">
    <property type="entry name" value="MFS_trans_sf"/>
</dbReference>
<keyword evidence="2 5" id="KW-0812">Transmembrane</keyword>
<feature type="transmembrane region" description="Helical" evidence="5">
    <location>
        <begin position="98"/>
        <end position="114"/>
    </location>
</feature>
<sequence length="388" mass="40617">MFAQPHRPSIAAVTLAHISVDMQTGSLVVLLPILLAHFHLSYATAAAIITANNIIIAIAQPLFGILGDHRSYQWMVWAGCLLCGVAMASVLFLPSYGLVIAAVVLSGIGSAAFHPEALSRVRAVSAEKVASGTSFFFSGGNIGFALGPIIATLLVERLGKPGALLMLIPTTLGLLALWSQWRTIRQDIPKKARVVGSREAGIAFGLVAFLMLLITLRSTVMSGLQAFIPLYFHETGTLSKEGAAFLVTLLAICGAAGTLSGGLLADRFGRRTTMATTMVLALGTLYLFLHTEGILRMVAIGFAGACLSAAWPIIVVMIQEAMPNNIGLASGLSLGTSYGATGLGVAALGGFADAFGLHSTMTLLTLLPVGILLMTLFVPERVSRPTML</sequence>
<feature type="transmembrane region" description="Helical" evidence="5">
    <location>
        <begin position="244"/>
        <end position="265"/>
    </location>
</feature>
<dbReference type="SUPFAM" id="SSF103473">
    <property type="entry name" value="MFS general substrate transporter"/>
    <property type="match status" value="1"/>
</dbReference>
<dbReference type="KEGG" id="msv:Mesil_2924"/>
<feature type="transmembrane region" description="Helical" evidence="5">
    <location>
        <begin position="40"/>
        <end position="62"/>
    </location>
</feature>
<feature type="transmembrane region" description="Helical" evidence="5">
    <location>
        <begin position="12"/>
        <end position="34"/>
    </location>
</feature>